<protein>
    <submittedName>
        <fullName evidence="2">Polysaccharide pyruvyl transferase</fullName>
    </submittedName>
</protein>
<dbReference type="RefSeq" id="WP_073203795.1">
    <property type="nucleotide sequence ID" value="NZ_FRBD01000001.1"/>
</dbReference>
<name>A0A1M6R9V3_XYLRU</name>
<dbReference type="GO" id="GO:0016740">
    <property type="term" value="F:transferase activity"/>
    <property type="evidence" value="ECO:0007669"/>
    <property type="project" value="UniProtKB-KW"/>
</dbReference>
<dbReference type="Pfam" id="PF04230">
    <property type="entry name" value="PS_pyruv_trans"/>
    <property type="match status" value="1"/>
</dbReference>
<accession>A0A1M6R9V3</accession>
<dbReference type="InterPro" id="IPR007345">
    <property type="entry name" value="Polysacch_pyruvyl_Trfase"/>
</dbReference>
<proteinExistence type="predicted"/>
<evidence type="ECO:0000259" key="1">
    <source>
        <dbReference type="Pfam" id="PF04230"/>
    </source>
</evidence>
<organism evidence="2 3">
    <name type="scientific">Xylanibacter ruminicola</name>
    <name type="common">Prevotella ruminicola</name>
    <dbReference type="NCBI Taxonomy" id="839"/>
    <lineage>
        <taxon>Bacteria</taxon>
        <taxon>Pseudomonadati</taxon>
        <taxon>Bacteroidota</taxon>
        <taxon>Bacteroidia</taxon>
        <taxon>Bacteroidales</taxon>
        <taxon>Prevotellaceae</taxon>
        <taxon>Xylanibacter</taxon>
    </lineage>
</organism>
<sequence>MRIGILTYHRAENYGALLQAYALKTYLAGLGHDVDFVDYWPDYHRRYFELFSWRKFRESNLKGKMVQLYYTLFWHQARRRRQQNLQAFMHEELGLPLEARYHGGDHDVVKGFDVVFYGSDQIWRRQRMPSHPGFDFWYFGSDNVQARKIAYAASMGSIDVKEGEKETLKKHLLGFETISVREDSLKEWITSLGIKAQIVCDPVFLLGKEVWQSLANKASEQPAYQHYILVYNLLGQTSTVNFAERLSKEKSLPIVEVNKKYVLFTSGRRYCRTARVEYFLSLLAHADYVVSNSFHGVALSVIFQKQFFAVGMGQRAGRVTSLLNSLCIPERYTDVWRHVPPVDYTVVNPLLSDIVRSSSAFIQDSIED</sequence>
<keyword evidence="2" id="KW-0808">Transferase</keyword>
<evidence type="ECO:0000313" key="2">
    <source>
        <dbReference type="EMBL" id="SHK29108.1"/>
    </source>
</evidence>
<dbReference type="Proteomes" id="UP000184130">
    <property type="component" value="Unassembled WGS sequence"/>
</dbReference>
<feature type="domain" description="Polysaccharide pyruvyl transferase" evidence="1">
    <location>
        <begin position="13"/>
        <end position="311"/>
    </location>
</feature>
<evidence type="ECO:0000313" key="3">
    <source>
        <dbReference type="Proteomes" id="UP000184130"/>
    </source>
</evidence>
<reference evidence="2 3" key="1">
    <citation type="submission" date="2016-11" db="EMBL/GenBank/DDBJ databases">
        <authorList>
            <person name="Jaros S."/>
            <person name="Januszkiewicz K."/>
            <person name="Wedrychowicz H."/>
        </authorList>
    </citation>
    <scope>NUCLEOTIDE SEQUENCE [LARGE SCALE GENOMIC DNA]</scope>
    <source>
        <strain evidence="2 3">KHT3</strain>
    </source>
</reference>
<dbReference type="EMBL" id="FRBD01000001">
    <property type="protein sequence ID" value="SHK29108.1"/>
    <property type="molecule type" value="Genomic_DNA"/>
</dbReference>
<dbReference type="OrthoDB" id="9799278at2"/>
<dbReference type="AlphaFoldDB" id="A0A1M6R9V3"/>
<gene>
    <name evidence="2" type="ORF">SAMN05216463_101152</name>
</gene>